<dbReference type="Proteomes" id="UP000038010">
    <property type="component" value="Unassembled WGS sequence"/>
</dbReference>
<dbReference type="VEuPathDB" id="FungiDB:AB675_209"/>
<protein>
    <recommendedName>
        <fullName evidence="3">SnoaL-like domain-containing protein</fullName>
    </recommendedName>
</protein>
<dbReference type="OrthoDB" id="4158114at2759"/>
<proteinExistence type="predicted"/>
<dbReference type="EMBL" id="LFJN01000022">
    <property type="protein sequence ID" value="KPI37696.1"/>
    <property type="molecule type" value="Genomic_DNA"/>
</dbReference>
<comment type="caution">
    <text evidence="1">The sequence shown here is derived from an EMBL/GenBank/DDBJ whole genome shotgun (WGS) entry which is preliminary data.</text>
</comment>
<dbReference type="RefSeq" id="XP_017997659.1">
    <property type="nucleotide sequence ID" value="XM_018142043.1"/>
</dbReference>
<dbReference type="InterPro" id="IPR032710">
    <property type="entry name" value="NTF2-like_dom_sf"/>
</dbReference>
<dbReference type="Gene3D" id="3.10.450.50">
    <property type="match status" value="1"/>
</dbReference>
<reference evidence="1 2" key="1">
    <citation type="submission" date="2015-06" db="EMBL/GenBank/DDBJ databases">
        <title>Draft genome of the ant-associated black yeast Phialophora attae CBS 131958.</title>
        <authorList>
            <person name="Moreno L.F."/>
            <person name="Stielow B.J."/>
            <person name="de Hoog S."/>
            <person name="Vicente V.A."/>
            <person name="Weiss V.A."/>
            <person name="de Vries M."/>
            <person name="Cruz L.M."/>
            <person name="Souza E.M."/>
        </authorList>
    </citation>
    <scope>NUCLEOTIDE SEQUENCE [LARGE SCALE GENOMIC DNA]</scope>
    <source>
        <strain evidence="1 2">CBS 131958</strain>
    </source>
</reference>
<dbReference type="AlphaFoldDB" id="A0A0N1NYT5"/>
<keyword evidence="2" id="KW-1185">Reference proteome</keyword>
<evidence type="ECO:0000313" key="2">
    <source>
        <dbReference type="Proteomes" id="UP000038010"/>
    </source>
</evidence>
<evidence type="ECO:0008006" key="3">
    <source>
        <dbReference type="Google" id="ProtNLM"/>
    </source>
</evidence>
<accession>A0A0N1NYT5</accession>
<evidence type="ECO:0000313" key="1">
    <source>
        <dbReference type="EMBL" id="KPI37696.1"/>
    </source>
</evidence>
<organism evidence="1 2">
    <name type="scientific">Cyphellophora attinorum</name>
    <dbReference type="NCBI Taxonomy" id="1664694"/>
    <lineage>
        <taxon>Eukaryota</taxon>
        <taxon>Fungi</taxon>
        <taxon>Dikarya</taxon>
        <taxon>Ascomycota</taxon>
        <taxon>Pezizomycotina</taxon>
        <taxon>Eurotiomycetes</taxon>
        <taxon>Chaetothyriomycetidae</taxon>
        <taxon>Chaetothyriales</taxon>
        <taxon>Cyphellophoraceae</taxon>
        <taxon>Cyphellophora</taxon>
    </lineage>
</organism>
<sequence>MAKHTPLSVLHKFYDAERVYTSAPAGSNPDFTPVGNMLSSDFYMEQSSELPWAGTYHGPESFKSFFDQASEWCTIDVRDPEILEKEGSDKIVVLSTIYYFCRKTGETPSFPLSQTFVIDTERGLIREIRSFYWDIKKLNVAMGYAK</sequence>
<name>A0A0N1NYT5_9EURO</name>
<dbReference type="SUPFAM" id="SSF54427">
    <property type="entry name" value="NTF2-like"/>
    <property type="match status" value="1"/>
</dbReference>
<dbReference type="GeneID" id="28733912"/>
<gene>
    <name evidence="1" type="ORF">AB675_209</name>
</gene>